<dbReference type="InterPro" id="IPR058980">
    <property type="entry name" value="Glyco_transf_N"/>
</dbReference>
<dbReference type="Gramene" id="OIT27089">
    <property type="protein sequence ID" value="OIT27089"/>
    <property type="gene ID" value="A4A49_28331"/>
</dbReference>
<dbReference type="Proteomes" id="UP000187609">
    <property type="component" value="Unassembled WGS sequence"/>
</dbReference>
<proteinExistence type="inferred from homology"/>
<reference evidence="8 9" key="2">
    <citation type="submission" date="2016-11" db="EMBL/GenBank/DDBJ databases">
        <title>The genome of Nicotiana attenuata.</title>
        <authorList>
            <person name="Xu S."/>
            <person name="Brockmoeller T."/>
            <person name="Gaquerel E."/>
            <person name="Navarro A."/>
            <person name="Kuhl H."/>
            <person name="Gase K."/>
            <person name="Ling Z."/>
            <person name="Zhou W."/>
            <person name="Kreitzer C."/>
            <person name="Stanke M."/>
            <person name="Tang H."/>
            <person name="Lyons E."/>
            <person name="Pandey P."/>
            <person name="Pandey S.P."/>
            <person name="Timmermann B."/>
            <person name="Baldwin I.T."/>
        </authorList>
    </citation>
    <scope>NUCLEOTIDE SEQUENCE [LARGE SCALE GENOMIC DNA]</scope>
    <source>
        <strain evidence="9">cv. UT</strain>
        <strain evidence="8">UT</strain>
        <tissue evidence="8">Leaves</tissue>
    </source>
</reference>
<dbReference type="Pfam" id="PF26168">
    <property type="entry name" value="Glyco_transf_N"/>
    <property type="match status" value="1"/>
</dbReference>
<dbReference type="AlphaFoldDB" id="A0A1J6L7K6"/>
<dbReference type="InterPro" id="IPR035595">
    <property type="entry name" value="UDP_glycos_trans_CS"/>
</dbReference>
<evidence type="ECO:0000313" key="8">
    <source>
        <dbReference type="EMBL" id="OIT27089.1"/>
    </source>
</evidence>
<dbReference type="GO" id="GO:0080043">
    <property type="term" value="F:quercetin 3-O-glucosyltransferase activity"/>
    <property type="evidence" value="ECO:0007669"/>
    <property type="project" value="TreeGrafter"/>
</dbReference>
<evidence type="ECO:0000256" key="1">
    <source>
        <dbReference type="ARBA" id="ARBA00009995"/>
    </source>
</evidence>
<evidence type="ECO:0000313" key="9">
    <source>
        <dbReference type="Proteomes" id="UP000187609"/>
    </source>
</evidence>
<sequence>MGSQGTIPPPIHVFMVSFPGQGHVNPLLRLGKLVAAKGILVTFSTTESHGAQMKKANKNISDEPTPYGSGMIRFQFFDDAWDYSKPEGTDLGLYMQHLESVGTERLNQLIEENEKQGHPVSCLINNPFIPWVSDVAETLGIPSAVLWVQSAASFSCYYHYLLKLVAFPTESNPELEVQLPAMPLLKHDEIPNFLHPFSSSRYIMLKEAILGQFKKLSSPFCILMDTFQELELELVEQLSKICPIKTVGPLFKHPKLVSPNGSSDDFRGDLFTADSGVIQWLDSKPMSSVVYISFGSIVTLKQEQVDEMAYGLLNSGLNFLWVMKEPYTGTGYLPVKLPDGFLDKAGDKAKIVQWCPQEQVLAHPSLACFLTHCGWNSTMESLAIGTPIIAFPQWGDQVLDAKYLVDVFKVGIRMCRGEDENRIIPREEVENCVREATSGAKAAEMKENTLKWKKAAEDAVAEGGSSQKNLQAFIDDIITTCTGEKIKKSGACNKCLYGPKQEIDNLI</sequence>
<protein>
    <recommendedName>
        <fullName evidence="5">Glycosyltransferase</fullName>
        <ecNumber evidence="5">2.4.1.-</ecNumber>
    </recommendedName>
</protein>
<dbReference type="FunFam" id="3.40.50.2000:FF:000019">
    <property type="entry name" value="Glycosyltransferase"/>
    <property type="match status" value="1"/>
</dbReference>
<dbReference type="OrthoDB" id="5835829at2759"/>
<dbReference type="GO" id="GO:0080044">
    <property type="term" value="F:quercetin 7-O-glucosyltransferase activity"/>
    <property type="evidence" value="ECO:0007669"/>
    <property type="project" value="TreeGrafter"/>
</dbReference>
<dbReference type="EMBL" id="MJEQ01002534">
    <property type="protein sequence ID" value="OIT27089.1"/>
    <property type="molecule type" value="Genomic_DNA"/>
</dbReference>
<dbReference type="PROSITE" id="PS00375">
    <property type="entry name" value="UDPGT"/>
    <property type="match status" value="1"/>
</dbReference>
<dbReference type="EC" id="2.4.1.-" evidence="5"/>
<dbReference type="GeneID" id="109214433"/>
<dbReference type="Pfam" id="PF00201">
    <property type="entry name" value="UDPGT"/>
    <property type="match status" value="1"/>
</dbReference>
<accession>A0A1J6L7K6</accession>
<dbReference type="Gene3D" id="3.40.50.2000">
    <property type="entry name" value="Glycogen Phosphorylase B"/>
    <property type="match status" value="2"/>
</dbReference>
<evidence type="ECO:0000256" key="3">
    <source>
        <dbReference type="ARBA" id="ARBA00022679"/>
    </source>
</evidence>
<dbReference type="EMBL" id="KX752169">
    <property type="protein sequence ID" value="AQQ16692.1"/>
    <property type="molecule type" value="Genomic_DNA"/>
</dbReference>
<dbReference type="SMR" id="A0A1J6L7K6"/>
<keyword evidence="9" id="KW-1185">Reference proteome</keyword>
<reference evidence="7" key="1">
    <citation type="submission" date="2016-08" db="EMBL/GenBank/DDBJ databases">
        <authorList>
            <person name="Seilhamer J.J."/>
        </authorList>
    </citation>
    <scope>NUCLEOTIDE SEQUENCE</scope>
</reference>
<dbReference type="SUPFAM" id="SSF53756">
    <property type="entry name" value="UDP-Glycosyltransferase/glycogen phosphorylase"/>
    <property type="match status" value="1"/>
</dbReference>
<dbReference type="KEGG" id="nau:109214433"/>
<evidence type="ECO:0000256" key="5">
    <source>
        <dbReference type="RuleBase" id="RU362057"/>
    </source>
</evidence>
<feature type="domain" description="Glycosyltransferase N-terminal" evidence="6">
    <location>
        <begin position="11"/>
        <end position="62"/>
    </location>
</feature>
<dbReference type="FunFam" id="3.40.50.2000:FF:000101">
    <property type="entry name" value="Glycosyltransferase"/>
    <property type="match status" value="1"/>
</dbReference>
<evidence type="ECO:0000259" key="6">
    <source>
        <dbReference type="Pfam" id="PF26168"/>
    </source>
</evidence>
<keyword evidence="2 4" id="KW-0328">Glycosyltransferase</keyword>
<organism evidence="8 9">
    <name type="scientific">Nicotiana attenuata</name>
    <name type="common">Coyote tobacco</name>
    <dbReference type="NCBI Taxonomy" id="49451"/>
    <lineage>
        <taxon>Eukaryota</taxon>
        <taxon>Viridiplantae</taxon>
        <taxon>Streptophyta</taxon>
        <taxon>Embryophyta</taxon>
        <taxon>Tracheophyta</taxon>
        <taxon>Spermatophyta</taxon>
        <taxon>Magnoliopsida</taxon>
        <taxon>eudicotyledons</taxon>
        <taxon>Gunneridae</taxon>
        <taxon>Pentapetalae</taxon>
        <taxon>asterids</taxon>
        <taxon>lamiids</taxon>
        <taxon>Solanales</taxon>
        <taxon>Solanaceae</taxon>
        <taxon>Nicotianoideae</taxon>
        <taxon>Nicotianeae</taxon>
        <taxon>Nicotiana</taxon>
    </lineage>
</organism>
<name>A0A1J6L7K6_NICAT</name>
<comment type="similarity">
    <text evidence="1 4">Belongs to the UDP-glycosyltransferase family.</text>
</comment>
<keyword evidence="3 4" id="KW-0808">Transferase</keyword>
<dbReference type="PANTHER" id="PTHR11926:SF1443">
    <property type="entry name" value="GLYCOSYLTRANSFERASE"/>
    <property type="match status" value="1"/>
</dbReference>
<evidence type="ECO:0000256" key="2">
    <source>
        <dbReference type="ARBA" id="ARBA00022676"/>
    </source>
</evidence>
<dbReference type="PANTHER" id="PTHR11926">
    <property type="entry name" value="GLUCOSYL/GLUCURONOSYL TRANSFERASES"/>
    <property type="match status" value="1"/>
</dbReference>
<gene>
    <name evidence="8" type="primary">GT2_1</name>
    <name evidence="8" type="ORF">A4A49_28331</name>
    <name evidence="7" type="ORF">NaUGT_g28331</name>
</gene>
<dbReference type="CDD" id="cd03784">
    <property type="entry name" value="GT1_Gtf-like"/>
    <property type="match status" value="1"/>
</dbReference>
<dbReference type="OMA" id="YKMAKTV"/>
<evidence type="ECO:0000313" key="7">
    <source>
        <dbReference type="EMBL" id="AQQ16692.1"/>
    </source>
</evidence>
<dbReference type="InterPro" id="IPR002213">
    <property type="entry name" value="UDP_glucos_trans"/>
</dbReference>
<evidence type="ECO:0000256" key="4">
    <source>
        <dbReference type="RuleBase" id="RU003718"/>
    </source>
</evidence>